<name>A0A4V2XHD4_9ACTN</name>
<dbReference type="InterPro" id="IPR027417">
    <property type="entry name" value="P-loop_NTPase"/>
</dbReference>
<evidence type="ECO:0000259" key="1">
    <source>
        <dbReference type="Pfam" id="PF13538"/>
    </source>
</evidence>
<feature type="domain" description="UvrD-like helicase C-terminal" evidence="1">
    <location>
        <begin position="10"/>
        <end position="59"/>
    </location>
</feature>
<evidence type="ECO:0000313" key="3">
    <source>
        <dbReference type="Proteomes" id="UP000295157"/>
    </source>
</evidence>
<evidence type="ECO:0000313" key="2">
    <source>
        <dbReference type="EMBL" id="TDB94445.1"/>
    </source>
</evidence>
<dbReference type="Gene3D" id="3.40.50.300">
    <property type="entry name" value="P-loop containing nucleotide triphosphate hydrolases"/>
    <property type="match status" value="1"/>
</dbReference>
<comment type="caution">
    <text evidence="2">The sequence shown here is derived from an EMBL/GenBank/DDBJ whole genome shotgun (WGS) entry which is preliminary data.</text>
</comment>
<feature type="non-terminal residue" evidence="2">
    <location>
        <position position="1"/>
    </location>
</feature>
<dbReference type="OrthoDB" id="9787585at2"/>
<dbReference type="Proteomes" id="UP000295157">
    <property type="component" value="Unassembled WGS sequence"/>
</dbReference>
<gene>
    <name evidence="2" type="ORF">E1267_42780</name>
</gene>
<protein>
    <recommendedName>
        <fullName evidence="1">UvrD-like helicase C-terminal domain-containing protein</fullName>
    </recommendedName>
</protein>
<dbReference type="RefSeq" id="WP_132341900.1">
    <property type="nucleotide sequence ID" value="NZ_SMJZ01000355.1"/>
</dbReference>
<dbReference type="SUPFAM" id="SSF52540">
    <property type="entry name" value="P-loop containing nucleoside triphosphate hydrolases"/>
    <property type="match status" value="1"/>
</dbReference>
<dbReference type="EMBL" id="SMJZ01000355">
    <property type="protein sequence ID" value="TDB94445.1"/>
    <property type="molecule type" value="Genomic_DNA"/>
</dbReference>
<dbReference type="Pfam" id="PF13538">
    <property type="entry name" value="UvrD_C_2"/>
    <property type="match status" value="1"/>
</dbReference>
<dbReference type="AlphaFoldDB" id="A0A4V2XHD4"/>
<organism evidence="2 3">
    <name type="scientific">Nonomuraea longispora</name>
    <dbReference type="NCBI Taxonomy" id="1848320"/>
    <lineage>
        <taxon>Bacteria</taxon>
        <taxon>Bacillati</taxon>
        <taxon>Actinomycetota</taxon>
        <taxon>Actinomycetes</taxon>
        <taxon>Streptosporangiales</taxon>
        <taxon>Streptosporangiaceae</taxon>
        <taxon>Nonomuraea</taxon>
    </lineage>
</organism>
<reference evidence="2 3" key="1">
    <citation type="submission" date="2019-02" db="EMBL/GenBank/DDBJ databases">
        <title>Draft genome sequences of novel Actinobacteria.</title>
        <authorList>
            <person name="Sahin N."/>
            <person name="Ay H."/>
            <person name="Saygin H."/>
        </authorList>
    </citation>
    <scope>NUCLEOTIDE SEQUENCE [LARGE SCALE GENOMIC DNA]</scope>
    <source>
        <strain evidence="2 3">KC201</strain>
    </source>
</reference>
<keyword evidence="3" id="KW-1185">Reference proteome</keyword>
<dbReference type="InterPro" id="IPR027785">
    <property type="entry name" value="UvrD-like_helicase_C"/>
</dbReference>
<sequence length="77" mass="8298">FPEGDLDAPVVVLTVGQAKGLEFDAVVVVDPQGIWDQSPMGGQDLYVAATRATRRLTVVHEGVLPDVLSRLTYESTM</sequence>
<proteinExistence type="predicted"/>
<accession>A0A4V2XHD4</accession>